<name>A0A8S0ULR2_OLEEU</name>
<evidence type="ECO:0000313" key="1">
    <source>
        <dbReference type="EMBL" id="CAA3018719.1"/>
    </source>
</evidence>
<dbReference type="Gramene" id="OE9A028962T1">
    <property type="protein sequence ID" value="OE9A028962C1"/>
    <property type="gene ID" value="OE9A028962"/>
</dbReference>
<dbReference type="Proteomes" id="UP000594638">
    <property type="component" value="Unassembled WGS sequence"/>
</dbReference>
<reference evidence="1 2" key="1">
    <citation type="submission" date="2019-12" db="EMBL/GenBank/DDBJ databases">
        <authorList>
            <person name="Alioto T."/>
            <person name="Alioto T."/>
            <person name="Gomez Garrido J."/>
        </authorList>
    </citation>
    <scope>NUCLEOTIDE SEQUENCE [LARGE SCALE GENOMIC DNA]</scope>
</reference>
<sequence length="160" mass="17588">MMRATEITSQSASNSAVDASGSFDSMAFYEKSSIGRSINRSQKKDKSTCTFGFPAGYKPKRVGGVNNQEDPSNQANRAVAGLVSEPVHMTDHSRKLICKRLEVGAANGESTAILFVLCVAKNKWEIGDVILRNIKMESRRQYSSRFLVSFPEKRNGISGF</sequence>
<proteinExistence type="predicted"/>
<protein>
    <submittedName>
        <fullName evidence="1">Uncharacterized protein</fullName>
    </submittedName>
</protein>
<keyword evidence="2" id="KW-1185">Reference proteome</keyword>
<accession>A0A8S0ULR2</accession>
<evidence type="ECO:0000313" key="2">
    <source>
        <dbReference type="Proteomes" id="UP000594638"/>
    </source>
</evidence>
<organism evidence="1 2">
    <name type="scientific">Olea europaea subsp. europaea</name>
    <dbReference type="NCBI Taxonomy" id="158383"/>
    <lineage>
        <taxon>Eukaryota</taxon>
        <taxon>Viridiplantae</taxon>
        <taxon>Streptophyta</taxon>
        <taxon>Embryophyta</taxon>
        <taxon>Tracheophyta</taxon>
        <taxon>Spermatophyta</taxon>
        <taxon>Magnoliopsida</taxon>
        <taxon>eudicotyledons</taxon>
        <taxon>Gunneridae</taxon>
        <taxon>Pentapetalae</taxon>
        <taxon>asterids</taxon>
        <taxon>lamiids</taxon>
        <taxon>Lamiales</taxon>
        <taxon>Oleaceae</taxon>
        <taxon>Oleeae</taxon>
        <taxon>Olea</taxon>
    </lineage>
</organism>
<gene>
    <name evidence="1" type="ORF">OLEA9_A028962</name>
</gene>
<comment type="caution">
    <text evidence="1">The sequence shown here is derived from an EMBL/GenBank/DDBJ whole genome shotgun (WGS) entry which is preliminary data.</text>
</comment>
<dbReference type="AlphaFoldDB" id="A0A8S0ULR2"/>
<dbReference type="EMBL" id="CACTIH010007913">
    <property type="protein sequence ID" value="CAA3018719.1"/>
    <property type="molecule type" value="Genomic_DNA"/>
</dbReference>